<accession>A0ABY2E1L6</accession>
<dbReference type="InterPro" id="IPR026816">
    <property type="entry name" value="Flavodoxin_dom"/>
</dbReference>
<dbReference type="InterPro" id="IPR052200">
    <property type="entry name" value="Protoporphyrinogen_IX_DH"/>
</dbReference>
<dbReference type="RefSeq" id="WP_133108945.1">
    <property type="nucleotide sequence ID" value="NZ_SMNA01000008.1"/>
</dbReference>
<feature type="domain" description="Flavodoxin-like" evidence="1">
    <location>
        <begin position="3"/>
        <end position="156"/>
    </location>
</feature>
<protein>
    <submittedName>
        <fullName evidence="2">Flavodoxin</fullName>
    </submittedName>
</protein>
<evidence type="ECO:0000313" key="3">
    <source>
        <dbReference type="Proteomes" id="UP000504882"/>
    </source>
</evidence>
<evidence type="ECO:0000313" key="2">
    <source>
        <dbReference type="EMBL" id="TDE90880.1"/>
    </source>
</evidence>
<dbReference type="EMBL" id="SMNA01000008">
    <property type="protein sequence ID" value="TDE90880.1"/>
    <property type="molecule type" value="Genomic_DNA"/>
</dbReference>
<keyword evidence="3" id="KW-1185">Reference proteome</keyword>
<dbReference type="InterPro" id="IPR008254">
    <property type="entry name" value="Flavodoxin/NO_synth"/>
</dbReference>
<dbReference type="Gene3D" id="3.40.50.360">
    <property type="match status" value="1"/>
</dbReference>
<dbReference type="PANTHER" id="PTHR38030">
    <property type="entry name" value="PROTOPORPHYRINOGEN IX DEHYDROGENASE [MENAQUINONE]"/>
    <property type="match status" value="1"/>
</dbReference>
<proteinExistence type="predicted"/>
<organism evidence="2 3">
    <name type="scientific">Occultella glacieicola</name>
    <dbReference type="NCBI Taxonomy" id="2518684"/>
    <lineage>
        <taxon>Bacteria</taxon>
        <taxon>Bacillati</taxon>
        <taxon>Actinomycetota</taxon>
        <taxon>Actinomycetes</taxon>
        <taxon>Micrococcales</taxon>
        <taxon>Ruaniaceae</taxon>
        <taxon>Occultella</taxon>
    </lineage>
</organism>
<dbReference type="PROSITE" id="PS50902">
    <property type="entry name" value="FLAVODOXIN_LIKE"/>
    <property type="match status" value="1"/>
</dbReference>
<sequence>MRVLVAIASTYGATAEIGEAVAAELRQGGHDVDVRRVDSVESLQGYDGVVLGSAVYIGRVLTSARQFAARLAEEFAPRPVWVFASGMKSVTAYPLGAAFTSPVPPPYFGARYAIFGGVVDRSKLGSAERSLIGFVGATHSDERDFDLIAAWSGEVSVRMNQFDALDRARSAQGTR</sequence>
<comment type="caution">
    <text evidence="2">The sequence shown here is derived from an EMBL/GenBank/DDBJ whole genome shotgun (WGS) entry which is preliminary data.</text>
</comment>
<reference evidence="2 3" key="1">
    <citation type="submission" date="2019-03" db="EMBL/GenBank/DDBJ databases">
        <title>Genomic features of bacteria from cold environments.</title>
        <authorList>
            <person name="Shen L."/>
        </authorList>
    </citation>
    <scope>NUCLEOTIDE SEQUENCE [LARGE SCALE GENOMIC DNA]</scope>
    <source>
        <strain evidence="3">T3246-1</strain>
    </source>
</reference>
<name>A0ABY2E1L6_9MICO</name>
<dbReference type="SUPFAM" id="SSF52218">
    <property type="entry name" value="Flavoproteins"/>
    <property type="match status" value="1"/>
</dbReference>
<dbReference type="InterPro" id="IPR029039">
    <property type="entry name" value="Flavoprotein-like_sf"/>
</dbReference>
<dbReference type="Pfam" id="PF12724">
    <property type="entry name" value="Flavodoxin_5"/>
    <property type="match status" value="1"/>
</dbReference>
<dbReference type="Proteomes" id="UP000504882">
    <property type="component" value="Unassembled WGS sequence"/>
</dbReference>
<evidence type="ECO:0000259" key="1">
    <source>
        <dbReference type="PROSITE" id="PS50902"/>
    </source>
</evidence>
<gene>
    <name evidence="2" type="ORF">EXU48_17420</name>
</gene>
<dbReference type="PANTHER" id="PTHR38030:SF2">
    <property type="entry name" value="PROTOPORPHYRINOGEN IX DEHYDROGENASE [QUINONE]"/>
    <property type="match status" value="1"/>
</dbReference>